<feature type="domain" description="HpcH/HpaI aldolase/citrate lyase" evidence="4">
    <location>
        <begin position="34"/>
        <end position="265"/>
    </location>
</feature>
<gene>
    <name evidence="5" type="ORF">ACFPN2_09335</name>
</gene>
<dbReference type="Proteomes" id="UP001595904">
    <property type="component" value="Unassembled WGS sequence"/>
</dbReference>
<keyword evidence="2" id="KW-0479">Metal-binding</keyword>
<evidence type="ECO:0000313" key="5">
    <source>
        <dbReference type="EMBL" id="MFC4309281.1"/>
    </source>
</evidence>
<evidence type="ECO:0000256" key="3">
    <source>
        <dbReference type="ARBA" id="ARBA00023239"/>
    </source>
</evidence>
<name>A0ABV8SPC5_9GAMM</name>
<organism evidence="5 6">
    <name type="scientific">Steroidobacter flavus</name>
    <dbReference type="NCBI Taxonomy" id="1842136"/>
    <lineage>
        <taxon>Bacteria</taxon>
        <taxon>Pseudomonadati</taxon>
        <taxon>Pseudomonadota</taxon>
        <taxon>Gammaproteobacteria</taxon>
        <taxon>Steroidobacterales</taxon>
        <taxon>Steroidobacteraceae</taxon>
        <taxon>Steroidobacter</taxon>
    </lineage>
</organism>
<accession>A0ABV8SPC5</accession>
<evidence type="ECO:0000313" key="6">
    <source>
        <dbReference type="Proteomes" id="UP001595904"/>
    </source>
</evidence>
<evidence type="ECO:0000256" key="2">
    <source>
        <dbReference type="ARBA" id="ARBA00022723"/>
    </source>
</evidence>
<dbReference type="GO" id="GO:0016829">
    <property type="term" value="F:lyase activity"/>
    <property type="evidence" value="ECO:0007669"/>
    <property type="project" value="UniProtKB-KW"/>
</dbReference>
<dbReference type="InterPro" id="IPR050251">
    <property type="entry name" value="HpcH-HpaI_aldolase"/>
</dbReference>
<dbReference type="Pfam" id="PF03328">
    <property type="entry name" value="HpcH_HpaI"/>
    <property type="match status" value="1"/>
</dbReference>
<dbReference type="RefSeq" id="WP_380596338.1">
    <property type="nucleotide sequence ID" value="NZ_JBHSDU010000003.1"/>
</dbReference>
<keyword evidence="6" id="KW-1185">Reference proteome</keyword>
<evidence type="ECO:0000259" key="4">
    <source>
        <dbReference type="Pfam" id="PF03328"/>
    </source>
</evidence>
<protein>
    <submittedName>
        <fullName evidence="5">HpcH/HpaI aldolase/citrate lyase family protein</fullName>
    </submittedName>
</protein>
<dbReference type="EMBL" id="JBHSDU010000003">
    <property type="protein sequence ID" value="MFC4309281.1"/>
    <property type="molecule type" value="Genomic_DNA"/>
</dbReference>
<keyword evidence="3 5" id="KW-0456">Lyase</keyword>
<proteinExistence type="inferred from homology"/>
<comment type="caution">
    <text evidence="5">The sequence shown here is derived from an EMBL/GenBank/DDBJ whole genome shotgun (WGS) entry which is preliminary data.</text>
</comment>
<dbReference type="InterPro" id="IPR005000">
    <property type="entry name" value="Aldolase/citrate-lyase_domain"/>
</dbReference>
<evidence type="ECO:0000256" key="1">
    <source>
        <dbReference type="ARBA" id="ARBA00005568"/>
    </source>
</evidence>
<dbReference type="InterPro" id="IPR015813">
    <property type="entry name" value="Pyrv/PenolPyrv_kinase-like_dom"/>
</dbReference>
<comment type="similarity">
    <text evidence="1">Belongs to the HpcH/HpaI aldolase family.</text>
</comment>
<sequence>MSELPRLNGIIKAWEQGRPAYASFAPPGRRAAIEFSTAPYDAVVFEMEHNSWDAEELEVTLQFMLNRKQILESDTLAPAVTPIVRIPANGVENNQWLAKQALDRGVYGVVWPHVSTVEQAYNAVSACRYPRPKDAPYLEPIGMRGDGPHTCSRYWGLTQQQYYSRADVWPLNPSGEVLVFLMIEDVAGVQNLDDILRNVPGIGCVLIGEGDLSQELGVPRQYEHPIVKEAMDQIVATCKKHGMRVGHPHVTSKNVESVVAQGYSFLMSSPVKTYGAIEKARQLENKV</sequence>
<dbReference type="PANTHER" id="PTHR30502">
    <property type="entry name" value="2-KETO-3-DEOXY-L-RHAMNONATE ALDOLASE"/>
    <property type="match status" value="1"/>
</dbReference>
<dbReference type="InterPro" id="IPR040442">
    <property type="entry name" value="Pyrv_kinase-like_dom_sf"/>
</dbReference>
<dbReference type="PANTHER" id="PTHR30502:SF0">
    <property type="entry name" value="PHOSPHOENOLPYRUVATE CARBOXYLASE FAMILY PROTEIN"/>
    <property type="match status" value="1"/>
</dbReference>
<dbReference type="Gene3D" id="3.20.20.60">
    <property type="entry name" value="Phosphoenolpyruvate-binding domains"/>
    <property type="match status" value="1"/>
</dbReference>
<reference evidence="6" key="1">
    <citation type="journal article" date="2019" name="Int. J. Syst. Evol. Microbiol.">
        <title>The Global Catalogue of Microorganisms (GCM) 10K type strain sequencing project: providing services to taxonomists for standard genome sequencing and annotation.</title>
        <authorList>
            <consortium name="The Broad Institute Genomics Platform"/>
            <consortium name="The Broad Institute Genome Sequencing Center for Infectious Disease"/>
            <person name="Wu L."/>
            <person name="Ma J."/>
        </authorList>
    </citation>
    <scope>NUCLEOTIDE SEQUENCE [LARGE SCALE GENOMIC DNA]</scope>
    <source>
        <strain evidence="6">CGMCC 1.10759</strain>
    </source>
</reference>
<dbReference type="SUPFAM" id="SSF51621">
    <property type="entry name" value="Phosphoenolpyruvate/pyruvate domain"/>
    <property type="match status" value="1"/>
</dbReference>